<dbReference type="PANTHER" id="PTHR32308:SF10">
    <property type="entry name" value="CITRATE LYASE SUBUNIT BETA"/>
    <property type="match status" value="1"/>
</dbReference>
<dbReference type="SUPFAM" id="SSF51621">
    <property type="entry name" value="Phosphoenolpyruvate/pyruvate domain"/>
    <property type="match status" value="1"/>
</dbReference>
<proteinExistence type="predicted"/>
<dbReference type="AlphaFoldDB" id="A0A7C1K3Q9"/>
<dbReference type="Gene3D" id="3.20.20.60">
    <property type="entry name" value="Phosphoenolpyruvate-binding domains"/>
    <property type="match status" value="1"/>
</dbReference>
<evidence type="ECO:0000256" key="2">
    <source>
        <dbReference type="ARBA" id="ARBA00022723"/>
    </source>
</evidence>
<comment type="cofactor">
    <cofactor evidence="1">
        <name>Mg(2+)</name>
        <dbReference type="ChEBI" id="CHEBI:18420"/>
    </cofactor>
</comment>
<keyword evidence="7" id="KW-0456">Lyase</keyword>
<name>A0A7C1K3Q9_THERO</name>
<evidence type="ECO:0000313" key="7">
    <source>
        <dbReference type="EMBL" id="HEF64935.1"/>
    </source>
</evidence>
<feature type="binding site" evidence="4">
    <location>
        <position position="66"/>
    </location>
    <ligand>
        <name>substrate</name>
    </ligand>
</feature>
<dbReference type="EMBL" id="DSJL01000010">
    <property type="protein sequence ID" value="HEF64935.1"/>
    <property type="molecule type" value="Genomic_DNA"/>
</dbReference>
<keyword evidence="3 5" id="KW-0460">Magnesium</keyword>
<feature type="binding site" evidence="5">
    <location>
        <position position="158"/>
    </location>
    <ligand>
        <name>Mg(2+)</name>
        <dbReference type="ChEBI" id="CHEBI:18420"/>
    </ligand>
</feature>
<feature type="binding site" evidence="5">
    <location>
        <position position="131"/>
    </location>
    <ligand>
        <name>Mg(2+)</name>
        <dbReference type="ChEBI" id="CHEBI:18420"/>
    </ligand>
</feature>
<accession>A0A7C1K3Q9</accession>
<dbReference type="GO" id="GO:0016829">
    <property type="term" value="F:lyase activity"/>
    <property type="evidence" value="ECO:0007669"/>
    <property type="project" value="UniProtKB-KW"/>
</dbReference>
<dbReference type="PANTHER" id="PTHR32308">
    <property type="entry name" value="LYASE BETA SUBUNIT, PUTATIVE (AFU_ORTHOLOGUE AFUA_4G13030)-RELATED"/>
    <property type="match status" value="1"/>
</dbReference>
<dbReference type="Pfam" id="PF03328">
    <property type="entry name" value="HpcH_HpaI"/>
    <property type="match status" value="1"/>
</dbReference>
<evidence type="ECO:0000256" key="3">
    <source>
        <dbReference type="ARBA" id="ARBA00022842"/>
    </source>
</evidence>
<comment type="caution">
    <text evidence="7">The sequence shown here is derived from an EMBL/GenBank/DDBJ whole genome shotgun (WGS) entry which is preliminary data.</text>
</comment>
<dbReference type="InterPro" id="IPR040442">
    <property type="entry name" value="Pyrv_kinase-like_dom_sf"/>
</dbReference>
<feature type="domain" description="HpcH/HpaI aldolase/citrate lyase" evidence="6">
    <location>
        <begin position="5"/>
        <end position="237"/>
    </location>
</feature>
<reference evidence="7" key="1">
    <citation type="journal article" date="2020" name="mSystems">
        <title>Genome- and Community-Level Interaction Insights into Carbon Utilization and Element Cycling Functions of Hydrothermarchaeota in Hydrothermal Sediment.</title>
        <authorList>
            <person name="Zhou Z."/>
            <person name="Liu Y."/>
            <person name="Xu W."/>
            <person name="Pan J."/>
            <person name="Luo Z.H."/>
            <person name="Li M."/>
        </authorList>
    </citation>
    <scope>NUCLEOTIDE SEQUENCE [LARGE SCALE GENOMIC DNA]</scope>
    <source>
        <strain evidence="7">SpSt-222</strain>
    </source>
</reference>
<dbReference type="InterPro" id="IPR005000">
    <property type="entry name" value="Aldolase/citrate-lyase_domain"/>
</dbReference>
<dbReference type="GO" id="GO:0006107">
    <property type="term" value="P:oxaloacetate metabolic process"/>
    <property type="evidence" value="ECO:0007669"/>
    <property type="project" value="TreeGrafter"/>
</dbReference>
<sequence length="304" mass="33413">MHPERSVLSVPGSRPELFEKALRSEADLVFLDLEDSVAETAKAEARRHVVRALQELDWRGRPRAVRINPLDSPHCYRDLVELVESAGNRLNIIILPKVDHPDEVHAVCLLLNQLETAGGIGHRIELEVQLETASGILHAAAIAAASDRLRSLVFGPGDYAASVGMPMTAIGMTDRWDEVYGGSRLHYPMHQLLVAARAYGLRAIDGPYADYRDLDGLRRAALQARALGYDGKWCIHPAQISVVNEVFTPTEDEIAWAKEVLRAYHEAEQQRRGATAIGTTMIDAASLRMAESTLARARAAGLGF</sequence>
<gene>
    <name evidence="7" type="ORF">ENP47_04985</name>
</gene>
<dbReference type="InterPro" id="IPR015813">
    <property type="entry name" value="Pyrv/PenolPyrv_kinase-like_dom"/>
</dbReference>
<evidence type="ECO:0000256" key="1">
    <source>
        <dbReference type="ARBA" id="ARBA00001946"/>
    </source>
</evidence>
<evidence type="ECO:0000256" key="5">
    <source>
        <dbReference type="PIRSR" id="PIRSR015582-2"/>
    </source>
</evidence>
<organism evidence="7">
    <name type="scientific">Thermomicrobium roseum</name>
    <dbReference type="NCBI Taxonomy" id="500"/>
    <lineage>
        <taxon>Bacteria</taxon>
        <taxon>Pseudomonadati</taxon>
        <taxon>Thermomicrobiota</taxon>
        <taxon>Thermomicrobia</taxon>
        <taxon>Thermomicrobiales</taxon>
        <taxon>Thermomicrobiaceae</taxon>
        <taxon>Thermomicrobium</taxon>
    </lineage>
</organism>
<dbReference type="GO" id="GO:0000287">
    <property type="term" value="F:magnesium ion binding"/>
    <property type="evidence" value="ECO:0007669"/>
    <property type="project" value="TreeGrafter"/>
</dbReference>
<feature type="binding site" evidence="4">
    <location>
        <position position="131"/>
    </location>
    <ligand>
        <name>substrate</name>
    </ligand>
</feature>
<protein>
    <submittedName>
        <fullName evidence="7">CoA ester lyase</fullName>
    </submittedName>
</protein>
<evidence type="ECO:0000256" key="4">
    <source>
        <dbReference type="PIRSR" id="PIRSR015582-1"/>
    </source>
</evidence>
<dbReference type="InterPro" id="IPR011206">
    <property type="entry name" value="Citrate_lyase_beta/mcl1/mcl2"/>
</dbReference>
<keyword evidence="2 5" id="KW-0479">Metal-binding</keyword>
<evidence type="ECO:0000259" key="6">
    <source>
        <dbReference type="Pfam" id="PF03328"/>
    </source>
</evidence>
<dbReference type="PIRSF" id="PIRSF015582">
    <property type="entry name" value="Cit_lyase_B"/>
    <property type="match status" value="1"/>
</dbReference>